<dbReference type="Proteomes" id="UP000177097">
    <property type="component" value="Unassembled WGS sequence"/>
</dbReference>
<organism evidence="3 4">
    <name type="scientific">Candidatus Uhrbacteria bacterium RIFCSPHIGHO2_02_FULL_53_13</name>
    <dbReference type="NCBI Taxonomy" id="1802389"/>
    <lineage>
        <taxon>Bacteria</taxon>
        <taxon>Candidatus Uhriibacteriota</taxon>
    </lineage>
</organism>
<dbReference type="STRING" id="1802389.A3C17_01990"/>
<sequence>MSEKKSSSRKRVQSKQKSLEGKPLDRMEKDENRSSRKEDQPIISALALGIVAVLIGLTVGGFIASRYFEPPVQEGAVDEGLVNRLAEQLAAQKLADGVQLDPEIVKGYTQAVAPMPVSDGAGNEVTPEPTHTRYVNDFYGISLMFPIAWTADASVEIQDETVRLAQLSSNEVEMIVSAVKYDERSFKSATQKRFTTVEEVSAAIEEKRAQYASLFPDATEAFPLSVETTDFGYDARRFDAHDAYVDWYVEPVLNGEPLLVRRRYFIDSGRGLMLEVKVTFPVAVGVDPVTGAELENPFNEIVDAVMNTWRFTNDGIGDETEGADDLVQ</sequence>
<evidence type="ECO:0000313" key="4">
    <source>
        <dbReference type="Proteomes" id="UP000177097"/>
    </source>
</evidence>
<comment type="caution">
    <text evidence="3">The sequence shown here is derived from an EMBL/GenBank/DDBJ whole genome shotgun (WGS) entry which is preliminary data.</text>
</comment>
<evidence type="ECO:0000313" key="3">
    <source>
        <dbReference type="EMBL" id="OGL71861.1"/>
    </source>
</evidence>
<keyword evidence="2" id="KW-0472">Membrane</keyword>
<evidence type="ECO:0000256" key="2">
    <source>
        <dbReference type="SAM" id="Phobius"/>
    </source>
</evidence>
<gene>
    <name evidence="3" type="ORF">A3C17_01990</name>
</gene>
<dbReference type="AlphaFoldDB" id="A0A1F7U0T7"/>
<name>A0A1F7U0T7_9BACT</name>
<feature type="region of interest" description="Disordered" evidence="1">
    <location>
        <begin position="1"/>
        <end position="38"/>
    </location>
</feature>
<feature type="transmembrane region" description="Helical" evidence="2">
    <location>
        <begin position="42"/>
        <end position="64"/>
    </location>
</feature>
<reference evidence="3 4" key="1">
    <citation type="journal article" date="2016" name="Nat. Commun.">
        <title>Thousands of microbial genomes shed light on interconnected biogeochemical processes in an aquifer system.</title>
        <authorList>
            <person name="Anantharaman K."/>
            <person name="Brown C.T."/>
            <person name="Hug L.A."/>
            <person name="Sharon I."/>
            <person name="Castelle C.J."/>
            <person name="Probst A.J."/>
            <person name="Thomas B.C."/>
            <person name="Singh A."/>
            <person name="Wilkins M.J."/>
            <person name="Karaoz U."/>
            <person name="Brodie E.L."/>
            <person name="Williams K.H."/>
            <person name="Hubbard S.S."/>
            <person name="Banfield J.F."/>
        </authorList>
    </citation>
    <scope>NUCLEOTIDE SEQUENCE [LARGE SCALE GENOMIC DNA]</scope>
</reference>
<proteinExistence type="predicted"/>
<protein>
    <submittedName>
        <fullName evidence="3">Uncharacterized protein</fullName>
    </submittedName>
</protein>
<keyword evidence="2" id="KW-1133">Transmembrane helix</keyword>
<evidence type="ECO:0000256" key="1">
    <source>
        <dbReference type="SAM" id="MobiDB-lite"/>
    </source>
</evidence>
<dbReference type="EMBL" id="MGDX01000005">
    <property type="protein sequence ID" value="OGL71861.1"/>
    <property type="molecule type" value="Genomic_DNA"/>
</dbReference>
<accession>A0A1F7U0T7</accession>
<feature type="compositionally biased region" description="Basic and acidic residues" evidence="1">
    <location>
        <begin position="17"/>
        <end position="38"/>
    </location>
</feature>
<keyword evidence="2" id="KW-0812">Transmembrane</keyword>